<evidence type="ECO:0000256" key="6">
    <source>
        <dbReference type="ARBA" id="ARBA00023326"/>
    </source>
</evidence>
<proteinExistence type="inferred from homology"/>
<dbReference type="PANTHER" id="PTHR11177">
    <property type="entry name" value="CHITINASE"/>
    <property type="match status" value="1"/>
</dbReference>
<dbReference type="InterPro" id="IPR050314">
    <property type="entry name" value="Glycosyl_Hydrlase_18"/>
</dbReference>
<dbReference type="Pfam" id="PF17957">
    <property type="entry name" value="Big_7"/>
    <property type="match status" value="2"/>
</dbReference>
<keyword evidence="12" id="KW-1185">Reference proteome</keyword>
<keyword evidence="6" id="KW-0624">Polysaccharide degradation</keyword>
<dbReference type="Pfam" id="PF00704">
    <property type="entry name" value="Glyco_hydro_18"/>
    <property type="match status" value="1"/>
</dbReference>
<dbReference type="GO" id="GO:0016787">
    <property type="term" value="F:hydrolase activity"/>
    <property type="evidence" value="ECO:0007669"/>
    <property type="project" value="UniProtKB-KW"/>
</dbReference>
<reference evidence="11 12" key="1">
    <citation type="submission" date="2024-09" db="EMBL/GenBank/DDBJ databases">
        <title>Aeromonas strains Genome sequencing and assembly.</title>
        <authorList>
            <person name="Hu X."/>
            <person name="Tang B."/>
        </authorList>
    </citation>
    <scope>NUCLEOTIDE SEQUENCE [LARGE SCALE GENOMIC DNA]</scope>
    <source>
        <strain evidence="11 12">NB23SCDHY001</strain>
    </source>
</reference>
<dbReference type="InterPro" id="IPR013783">
    <property type="entry name" value="Ig-like_fold"/>
</dbReference>
<accession>A0ABW9GQV3</accession>
<keyword evidence="4" id="KW-0119">Carbohydrate metabolism</keyword>
<dbReference type="Gene3D" id="3.10.50.10">
    <property type="match status" value="1"/>
</dbReference>
<evidence type="ECO:0000313" key="11">
    <source>
        <dbReference type="EMBL" id="MFM4892645.1"/>
    </source>
</evidence>
<dbReference type="RefSeq" id="WP_408788985.1">
    <property type="nucleotide sequence ID" value="NZ_JBGXBU010000001.1"/>
</dbReference>
<feature type="domain" description="GH18" evidence="10">
    <location>
        <begin position="310"/>
        <end position="774"/>
    </location>
</feature>
<dbReference type="SUPFAM" id="SSF51055">
    <property type="entry name" value="Carbohydrate binding domain"/>
    <property type="match status" value="1"/>
</dbReference>
<dbReference type="InterPro" id="IPR001223">
    <property type="entry name" value="Glyco_hydro18_cat"/>
</dbReference>
<evidence type="ECO:0000256" key="3">
    <source>
        <dbReference type="ARBA" id="ARBA00023024"/>
    </source>
</evidence>
<gene>
    <name evidence="11" type="ORF">ACEUDJ_07105</name>
</gene>
<comment type="caution">
    <text evidence="11">The sequence shown here is derived from an EMBL/GenBank/DDBJ whole genome shotgun (WGS) entry which is preliminary data.</text>
</comment>
<keyword evidence="5 7" id="KW-0326">Glycosidase</keyword>
<evidence type="ECO:0000256" key="8">
    <source>
        <dbReference type="SAM" id="MobiDB-lite"/>
    </source>
</evidence>
<evidence type="ECO:0000256" key="5">
    <source>
        <dbReference type="ARBA" id="ARBA00023295"/>
    </source>
</evidence>
<evidence type="ECO:0000256" key="1">
    <source>
        <dbReference type="ARBA" id="ARBA00009121"/>
    </source>
</evidence>
<dbReference type="InterPro" id="IPR029070">
    <property type="entry name" value="Chitinase_insertion_sf"/>
</dbReference>
<dbReference type="Gene3D" id="2.10.10.20">
    <property type="entry name" value="Carbohydrate-binding module superfamily 5/12"/>
    <property type="match status" value="2"/>
</dbReference>
<dbReference type="InterPro" id="IPR036573">
    <property type="entry name" value="CBM_sf_5/12"/>
</dbReference>
<keyword evidence="3" id="KW-0146">Chitin degradation</keyword>
<dbReference type="PANTHER" id="PTHR11177:SF308">
    <property type="entry name" value="CHITINASE A"/>
    <property type="match status" value="1"/>
</dbReference>
<feature type="chain" id="PRO_5047189302" evidence="9">
    <location>
        <begin position="26"/>
        <end position="1014"/>
    </location>
</feature>
<evidence type="ECO:0000256" key="9">
    <source>
        <dbReference type="SAM" id="SignalP"/>
    </source>
</evidence>
<dbReference type="Proteomes" id="UP001630969">
    <property type="component" value="Unassembled WGS sequence"/>
</dbReference>
<feature type="signal peptide" evidence="9">
    <location>
        <begin position="1"/>
        <end position="25"/>
    </location>
</feature>
<dbReference type="CDD" id="cd12204">
    <property type="entry name" value="CBD_like"/>
    <property type="match status" value="1"/>
</dbReference>
<feature type="region of interest" description="Disordered" evidence="8">
    <location>
        <begin position="81"/>
        <end position="100"/>
    </location>
</feature>
<evidence type="ECO:0000259" key="10">
    <source>
        <dbReference type="PROSITE" id="PS51910"/>
    </source>
</evidence>
<dbReference type="InterPro" id="IPR011583">
    <property type="entry name" value="Chitinase_II/V-like_cat"/>
</dbReference>
<dbReference type="SUPFAM" id="SSF51445">
    <property type="entry name" value="(Trans)glycosidases"/>
    <property type="match status" value="1"/>
</dbReference>
<dbReference type="Gene3D" id="3.20.20.80">
    <property type="entry name" value="Glycosidases"/>
    <property type="match status" value="1"/>
</dbReference>
<dbReference type="InterPro" id="IPR001579">
    <property type="entry name" value="Glyco_hydro_18_chit_AS"/>
</dbReference>
<keyword evidence="2 7" id="KW-0378">Hydrolase</keyword>
<name>A0ABW9GQV3_9GAMM</name>
<dbReference type="SUPFAM" id="SSF54556">
    <property type="entry name" value="Chitinase insertion domain"/>
    <property type="match status" value="1"/>
</dbReference>
<dbReference type="EMBL" id="JBGXBU010000001">
    <property type="protein sequence ID" value="MFM4892645.1"/>
    <property type="molecule type" value="Genomic_DNA"/>
</dbReference>
<dbReference type="Gene3D" id="2.60.40.10">
    <property type="entry name" value="Immunoglobulins"/>
    <property type="match status" value="2"/>
</dbReference>
<protein>
    <submittedName>
        <fullName evidence="11">Glycosyl hydrolase family 18 protein</fullName>
    </submittedName>
</protein>
<dbReference type="GeneID" id="97219854"/>
<dbReference type="CDD" id="cd06548">
    <property type="entry name" value="GH18_chitinase"/>
    <property type="match status" value="1"/>
</dbReference>
<organism evidence="11 12">
    <name type="scientific">Aeromonas bivalvium</name>
    <dbReference type="NCBI Taxonomy" id="440079"/>
    <lineage>
        <taxon>Bacteria</taxon>
        <taxon>Pseudomonadati</taxon>
        <taxon>Pseudomonadota</taxon>
        <taxon>Gammaproteobacteria</taxon>
        <taxon>Aeromonadales</taxon>
        <taxon>Aeromonadaceae</taxon>
        <taxon>Aeromonas</taxon>
    </lineage>
</organism>
<dbReference type="InterPro" id="IPR017853">
    <property type="entry name" value="GH"/>
</dbReference>
<dbReference type="SMART" id="SM00495">
    <property type="entry name" value="ChtBD3"/>
    <property type="match status" value="2"/>
</dbReference>
<dbReference type="SMART" id="SM00636">
    <property type="entry name" value="Glyco_18"/>
    <property type="match status" value="1"/>
</dbReference>
<dbReference type="Pfam" id="PF06483">
    <property type="entry name" value="ChiC"/>
    <property type="match status" value="1"/>
</dbReference>
<evidence type="ECO:0000256" key="2">
    <source>
        <dbReference type="ARBA" id="ARBA00022801"/>
    </source>
</evidence>
<dbReference type="InterPro" id="IPR003610">
    <property type="entry name" value="CBM5/12"/>
</dbReference>
<dbReference type="InterPro" id="IPR009470">
    <property type="entry name" value="Chi_C"/>
</dbReference>
<evidence type="ECO:0000256" key="4">
    <source>
        <dbReference type="ARBA" id="ARBA00023277"/>
    </source>
</evidence>
<keyword evidence="9" id="KW-0732">Signal</keyword>
<comment type="similarity">
    <text evidence="1">Belongs to the glycosyl hydrolase 18 family. Chitinase class II subfamily.</text>
</comment>
<dbReference type="PROSITE" id="PS51910">
    <property type="entry name" value="GH18_2"/>
    <property type="match status" value="1"/>
</dbReference>
<evidence type="ECO:0000313" key="12">
    <source>
        <dbReference type="Proteomes" id="UP001630969"/>
    </source>
</evidence>
<dbReference type="PROSITE" id="PS01095">
    <property type="entry name" value="GH18_1"/>
    <property type="match status" value="1"/>
</dbReference>
<evidence type="ECO:0000256" key="7">
    <source>
        <dbReference type="RuleBase" id="RU000489"/>
    </source>
</evidence>
<sequence>MQQTLRPSRLAMLVALAAMPAWAQAAYPAYQAGTAYQAGDIVSNVGNLYECKAFPYSGWCGASPYHYEPGVGAVWTDAWTLSQDPNPPGPELPELTLSSPAAGSSVSEGAELALAVTLTGGSTAVAQVVYLVDGSQVAVATAAPWSASWSASGVGPHQVTARALDKDGNSLDEAQVAVTVTAVVAPEAPQVSIASPAAGAKLTLGRAVTVTGNVTDANDDVAKVELYVDGKKVSEDSSAPWQLGWTPQTKGSAALTLVAVDSQSLSGESAPVSVSVEEAALPPTGGNLSCDVRQIYRADGSECMGDDHGRRVIGYFTSWRTGKNGLPSYLVGDIPWDKITHINYAFAAVDEQSHVIKVDDSATKMTWDGVPGAEMDPEFAYQGHFNLLSKYKKQYPDVKTLISVGGWADTRGFYTATTKGDCSVNTAGINAFADSAVNFIRQYGFDGVDVDYEYPTSMKDAGNPNDFPLSNQCRGKLFANYEVLMKTLRERLDSAGTEDGRKYMLTIASPASAYLLRGMENFQVTQYLDYVNLMTYDFHGAWNHFVGHNAALFDNKADPELAQWGVYTQAQFGGIGYLNSAWAAHYFRGAMAAGKINIGVPYYTRGWQGVTGGTHGLGGKAALPSQSDCQPGTGGSTIPCGNGAVGIDNIWHDLDKNGNEIGGGAVPMWHAKNLEHAASLGITSMPSYGAAWGLDPNNPADVMQGQYVRYYDDKAHSPWLWNEQKKVFLSTEDEESMGHKLDYIIKRGLGGVMFWEMAGDYDFDPAKNEYVMGSTLTSLAYDKFATASKANLQQNDLPAPVAQLDIGVSLSGFKEGDSNYPINPTLKLTNNSTQTIPGGTRIEFLMPTSTSDTITDQSGMGLKVVESGGNQNSDGIANEKDFHKVALTLPGWKAWAPGTEVEVAMTYYLPAAGVPSGVRLIAGSQTIGLKSDFPALAEAVLGGSNGGDGGSGGTTCASQSVDPAAYPAYPSWPRGDHANANDRMTNGKAVWQANWWTSSEPKAGDGSWKQVCNY</sequence>